<feature type="transmembrane region" description="Helical" evidence="10">
    <location>
        <begin position="360"/>
        <end position="381"/>
    </location>
</feature>
<keyword evidence="5" id="KW-1003">Cell membrane</keyword>
<protein>
    <recommendedName>
        <fullName evidence="3">Multidrug export protein MepA</fullName>
    </recommendedName>
</protein>
<dbReference type="GO" id="GO:0015297">
    <property type="term" value="F:antiporter activity"/>
    <property type="evidence" value="ECO:0007669"/>
    <property type="project" value="InterPro"/>
</dbReference>
<name>A0AAD0F402_9FUSO</name>
<dbReference type="GO" id="GO:0046677">
    <property type="term" value="P:response to antibiotic"/>
    <property type="evidence" value="ECO:0007669"/>
    <property type="project" value="UniProtKB-KW"/>
</dbReference>
<feature type="transmembrane region" description="Helical" evidence="10">
    <location>
        <begin position="393"/>
        <end position="413"/>
    </location>
</feature>
<evidence type="ECO:0000313" key="12">
    <source>
        <dbReference type="Proteomes" id="UP000231749"/>
    </source>
</evidence>
<evidence type="ECO:0000256" key="3">
    <source>
        <dbReference type="ARBA" id="ARBA00022106"/>
    </source>
</evidence>
<evidence type="ECO:0000256" key="8">
    <source>
        <dbReference type="ARBA" id="ARBA00023136"/>
    </source>
</evidence>
<feature type="transmembrane region" description="Helical" evidence="10">
    <location>
        <begin position="240"/>
        <end position="262"/>
    </location>
</feature>
<dbReference type="NCBIfam" id="TIGR00797">
    <property type="entry name" value="matE"/>
    <property type="match status" value="1"/>
</dbReference>
<keyword evidence="8 10" id="KW-0472">Membrane</keyword>
<dbReference type="InterPro" id="IPR002528">
    <property type="entry name" value="MATE_fam"/>
</dbReference>
<keyword evidence="4" id="KW-0813">Transport</keyword>
<feature type="transmembrane region" description="Helical" evidence="10">
    <location>
        <begin position="172"/>
        <end position="192"/>
    </location>
</feature>
<feature type="transmembrane region" description="Helical" evidence="10">
    <location>
        <begin position="139"/>
        <end position="160"/>
    </location>
</feature>
<dbReference type="AlphaFoldDB" id="A0AAD0F402"/>
<dbReference type="InterPro" id="IPR048279">
    <property type="entry name" value="MdtK-like"/>
</dbReference>
<dbReference type="RefSeq" id="WP_099990674.1">
    <property type="nucleotide sequence ID" value="NZ_CP024702.1"/>
</dbReference>
<sequence length="460" mass="51201">MENKHNFMETESITKLLIKFSIPAIVGMFVNALYNVVDRIYIGNIKGTGHLGITGVGLVFPVVILIFAFSLLIGIGSAASVSLKLGMKDREEAERFLGVAVFLSLVISAILMIIIYFNMDRIIYFIGGSDKTFTYAKNYLFYINLGVPAAILGLVLNSVIRSDGSPKIAMGTLLIGAITNIVLDPIFIFMFGMGVKGAAIATIISQYVSMIWTIHYFMSKRSKIKLIKKDIRYDFYKSKEICLLGSSAFAIQIGFSLVTYILNTVLKKYGGDTSIGAMAIVQSFMTFMAMPIFGINQGIQPILGYNYGAKKYKRVKEALYKGIFAATIICLIGYTSVRLFSDSLIHIFTNKPELKEIAKYGLKAYTLVFPIVGFQIVSSIYFQAVGKPKMSFFISLSRQIIVMIPCLIILPKFFGLNGIWYAAPTADSIATLITFILVRREIKKLDKLDKLEEMLEKRDV</sequence>
<dbReference type="EMBL" id="CP024702">
    <property type="protein sequence ID" value="ATV66175.1"/>
    <property type="molecule type" value="Genomic_DNA"/>
</dbReference>
<feature type="transmembrane region" description="Helical" evidence="10">
    <location>
        <begin position="49"/>
        <end position="75"/>
    </location>
</feature>
<feature type="transmembrane region" description="Helical" evidence="10">
    <location>
        <begin position="96"/>
        <end position="119"/>
    </location>
</feature>
<dbReference type="Pfam" id="PF01554">
    <property type="entry name" value="MatE"/>
    <property type="match status" value="2"/>
</dbReference>
<feature type="transmembrane region" description="Helical" evidence="10">
    <location>
        <begin position="419"/>
        <end position="438"/>
    </location>
</feature>
<dbReference type="Proteomes" id="UP000231749">
    <property type="component" value="Chromosome"/>
</dbReference>
<keyword evidence="7 10" id="KW-1133">Transmembrane helix</keyword>
<dbReference type="PIRSF" id="PIRSF006603">
    <property type="entry name" value="DinF"/>
    <property type="match status" value="1"/>
</dbReference>
<dbReference type="PANTHER" id="PTHR43823:SF3">
    <property type="entry name" value="MULTIDRUG EXPORT PROTEIN MEPA"/>
    <property type="match status" value="1"/>
</dbReference>
<dbReference type="GO" id="GO:0005886">
    <property type="term" value="C:plasma membrane"/>
    <property type="evidence" value="ECO:0007669"/>
    <property type="project" value="UniProtKB-SubCell"/>
</dbReference>
<evidence type="ECO:0000256" key="7">
    <source>
        <dbReference type="ARBA" id="ARBA00022989"/>
    </source>
</evidence>
<evidence type="ECO:0000256" key="10">
    <source>
        <dbReference type="SAM" id="Phobius"/>
    </source>
</evidence>
<comment type="subcellular location">
    <subcellularLocation>
        <location evidence="1">Cell membrane</location>
        <topology evidence="1">Multi-pass membrane protein</topology>
    </subcellularLocation>
</comment>
<feature type="transmembrane region" description="Helical" evidence="10">
    <location>
        <begin position="198"/>
        <end position="219"/>
    </location>
</feature>
<feature type="transmembrane region" description="Helical" evidence="10">
    <location>
        <begin position="16"/>
        <end position="37"/>
    </location>
</feature>
<keyword evidence="6 10" id="KW-0812">Transmembrane</keyword>
<evidence type="ECO:0000256" key="6">
    <source>
        <dbReference type="ARBA" id="ARBA00022692"/>
    </source>
</evidence>
<dbReference type="CDD" id="cd13143">
    <property type="entry name" value="MATE_MepA_like"/>
    <property type="match status" value="1"/>
</dbReference>
<accession>A0AAD0F402</accession>
<evidence type="ECO:0000313" key="11">
    <source>
        <dbReference type="EMBL" id="ATV66175.1"/>
    </source>
</evidence>
<feature type="transmembrane region" description="Helical" evidence="10">
    <location>
        <begin position="274"/>
        <end position="297"/>
    </location>
</feature>
<evidence type="ECO:0000256" key="9">
    <source>
        <dbReference type="ARBA" id="ARBA00023251"/>
    </source>
</evidence>
<comment type="similarity">
    <text evidence="2">Belongs to the multi antimicrobial extrusion (MATE) (TC 2.A.66.1) family. MepA subfamily.</text>
</comment>
<dbReference type="InterPro" id="IPR045070">
    <property type="entry name" value="MATE_MepA-like"/>
</dbReference>
<evidence type="ECO:0000256" key="5">
    <source>
        <dbReference type="ARBA" id="ARBA00022475"/>
    </source>
</evidence>
<dbReference type="GO" id="GO:0042910">
    <property type="term" value="F:xenobiotic transmembrane transporter activity"/>
    <property type="evidence" value="ECO:0007669"/>
    <property type="project" value="InterPro"/>
</dbReference>
<reference evidence="12" key="1">
    <citation type="submission" date="2017-11" db="EMBL/GenBank/DDBJ databases">
        <title>Genome sequencing of Fusobacterium periodonticum KCOM 1282.</title>
        <authorList>
            <person name="Kook J.-K."/>
            <person name="Park S.-N."/>
            <person name="Lim Y.K."/>
        </authorList>
    </citation>
    <scope>NUCLEOTIDE SEQUENCE [LARGE SCALE GENOMIC DNA]</scope>
    <source>
        <strain evidence="12">KCOM 1282</strain>
    </source>
</reference>
<evidence type="ECO:0000256" key="4">
    <source>
        <dbReference type="ARBA" id="ARBA00022448"/>
    </source>
</evidence>
<proteinExistence type="inferred from homology"/>
<dbReference type="InterPro" id="IPR051327">
    <property type="entry name" value="MATE_MepA_subfamily"/>
</dbReference>
<keyword evidence="9" id="KW-0046">Antibiotic resistance</keyword>
<feature type="transmembrane region" description="Helical" evidence="10">
    <location>
        <begin position="318"/>
        <end position="340"/>
    </location>
</feature>
<evidence type="ECO:0000256" key="1">
    <source>
        <dbReference type="ARBA" id="ARBA00004651"/>
    </source>
</evidence>
<evidence type="ECO:0000256" key="2">
    <source>
        <dbReference type="ARBA" id="ARBA00008417"/>
    </source>
</evidence>
<gene>
    <name evidence="11" type="ORF">CTM86_05965</name>
</gene>
<dbReference type="PANTHER" id="PTHR43823">
    <property type="entry name" value="SPORULATION PROTEIN YKVU"/>
    <property type="match status" value="1"/>
</dbReference>
<organism evidence="11 12">
    <name type="scientific">Fusobacterium pseudoperiodonticum</name>
    <dbReference type="NCBI Taxonomy" id="2663009"/>
    <lineage>
        <taxon>Bacteria</taxon>
        <taxon>Fusobacteriati</taxon>
        <taxon>Fusobacteriota</taxon>
        <taxon>Fusobacteriia</taxon>
        <taxon>Fusobacteriales</taxon>
        <taxon>Fusobacteriaceae</taxon>
        <taxon>Fusobacterium</taxon>
    </lineage>
</organism>